<dbReference type="Proteomes" id="UP000198282">
    <property type="component" value="Unassembled WGS sequence"/>
</dbReference>
<dbReference type="PROSITE" id="PS50943">
    <property type="entry name" value="HTH_CROC1"/>
    <property type="match status" value="1"/>
</dbReference>
<dbReference type="Pfam" id="PF13424">
    <property type="entry name" value="TPR_12"/>
    <property type="match status" value="1"/>
</dbReference>
<dbReference type="InterPro" id="IPR053137">
    <property type="entry name" value="NLR-like"/>
</dbReference>
<evidence type="ECO:0000259" key="1">
    <source>
        <dbReference type="PROSITE" id="PS50943"/>
    </source>
</evidence>
<dbReference type="SUPFAM" id="SSF52540">
    <property type="entry name" value="P-loop containing nucleoside triphosphate hydrolases"/>
    <property type="match status" value="1"/>
</dbReference>
<dbReference type="InterPro" id="IPR001387">
    <property type="entry name" value="Cro/C1-type_HTH"/>
</dbReference>
<dbReference type="InterPro" id="IPR010982">
    <property type="entry name" value="Lambda_DNA-bd_dom_sf"/>
</dbReference>
<keyword evidence="3" id="KW-1185">Reference proteome</keyword>
<dbReference type="AlphaFoldDB" id="A0A239NZE2"/>
<dbReference type="GO" id="GO:0043531">
    <property type="term" value="F:ADP binding"/>
    <property type="evidence" value="ECO:0007669"/>
    <property type="project" value="InterPro"/>
</dbReference>
<dbReference type="InterPro" id="IPR002182">
    <property type="entry name" value="NB-ARC"/>
</dbReference>
<feature type="domain" description="HTH cro/C1-type" evidence="1">
    <location>
        <begin position="27"/>
        <end position="73"/>
    </location>
</feature>
<protein>
    <submittedName>
        <fullName evidence="2">Tetratricopeptide repeat-containing protein</fullName>
    </submittedName>
</protein>
<dbReference type="SUPFAM" id="SSF47413">
    <property type="entry name" value="lambda repressor-like DNA-binding domains"/>
    <property type="match status" value="1"/>
</dbReference>
<reference evidence="2 3" key="1">
    <citation type="submission" date="2017-06" db="EMBL/GenBank/DDBJ databases">
        <authorList>
            <person name="Kim H.J."/>
            <person name="Triplett B.A."/>
        </authorList>
    </citation>
    <scope>NUCLEOTIDE SEQUENCE [LARGE SCALE GENOMIC DNA]</scope>
    <source>
        <strain evidence="2 3">CGMCC 4.2132</strain>
    </source>
</reference>
<dbReference type="CDD" id="cd00093">
    <property type="entry name" value="HTH_XRE"/>
    <property type="match status" value="1"/>
</dbReference>
<dbReference type="InterPro" id="IPR011990">
    <property type="entry name" value="TPR-like_helical_dom_sf"/>
</dbReference>
<dbReference type="Pfam" id="PF00931">
    <property type="entry name" value="NB-ARC"/>
    <property type="match status" value="1"/>
</dbReference>
<feature type="non-terminal residue" evidence="2">
    <location>
        <position position="592"/>
    </location>
</feature>
<accession>A0A239NZE2</accession>
<sequence length="592" mass="63324">MSAIDPRKIHTRHDLTQQLAQLFRDGGWSIHRLAGKAGLSTATVQAILKDDALPQAKTLSAFVRACGQDPAPWVQARGRVVRSEQQAKQAGPVYLPYRSATFVGRGQALARLTAALPAPGAAGKAAGAGGVVVQAVHGLGGIGKSALVAHWAATHLAEHTLTWWITAETPAGIEQGLADLAVAVMPELAGQPLEALTAQAVRWLAGHTTWLLILDNVTAPAHIQPLLARAPTGRFLITSRLATGWHQITSAVVRLDVLEEDEALGLLTTIVTMARPGASLLGAARLCAELGYLPLAIEQAGAYLHQSGLAPLAYLDLLAGNPAVIYDQAAEGADAERTIARIWRATLDRLSDTPLAGQVLRILSWYASEAIPRTLLEEMGEPVLVQQAIGRLAAYNMITVADDDTLSLHHLVQAVARTPDPGDPHRAEADIQAAQNQAIRLLDDAIPANPKEPADWPQWRILLPHITALAGHLDITDATDVLAHLLNESGLFLRDQGAITRAISHFQRTHAASTQSLGADHPSTLTSRNNLAYAYQTAGDLERAILLFEHNLADRERILGTDHPSTLTSRNNLASAYESAGDLKRAIPLFEH</sequence>
<dbReference type="RefSeq" id="WP_179282513.1">
    <property type="nucleotide sequence ID" value="NZ_FZOD01000077.1"/>
</dbReference>
<dbReference type="EMBL" id="FZOD01000077">
    <property type="protein sequence ID" value="SNT60261.1"/>
    <property type="molecule type" value="Genomic_DNA"/>
</dbReference>
<dbReference type="InterPro" id="IPR027417">
    <property type="entry name" value="P-loop_NTPase"/>
</dbReference>
<dbReference type="SUPFAM" id="SSF48452">
    <property type="entry name" value="TPR-like"/>
    <property type="match status" value="1"/>
</dbReference>
<dbReference type="PRINTS" id="PR00364">
    <property type="entry name" value="DISEASERSIST"/>
</dbReference>
<dbReference type="PANTHER" id="PTHR46082:SF6">
    <property type="entry name" value="AAA+ ATPASE DOMAIN-CONTAINING PROTEIN-RELATED"/>
    <property type="match status" value="1"/>
</dbReference>
<organism evidence="2 3">
    <name type="scientific">Streptosporangium subroseum</name>
    <dbReference type="NCBI Taxonomy" id="106412"/>
    <lineage>
        <taxon>Bacteria</taxon>
        <taxon>Bacillati</taxon>
        <taxon>Actinomycetota</taxon>
        <taxon>Actinomycetes</taxon>
        <taxon>Streptosporangiales</taxon>
        <taxon>Streptosporangiaceae</taxon>
        <taxon>Streptosporangium</taxon>
    </lineage>
</organism>
<dbReference type="Gene3D" id="3.40.50.300">
    <property type="entry name" value="P-loop containing nucleotide triphosphate hydrolases"/>
    <property type="match status" value="1"/>
</dbReference>
<dbReference type="Gene3D" id="1.25.40.10">
    <property type="entry name" value="Tetratricopeptide repeat domain"/>
    <property type="match status" value="1"/>
</dbReference>
<dbReference type="GO" id="GO:0003677">
    <property type="term" value="F:DNA binding"/>
    <property type="evidence" value="ECO:0007669"/>
    <property type="project" value="InterPro"/>
</dbReference>
<gene>
    <name evidence="2" type="ORF">SAMN05216276_10771</name>
</gene>
<evidence type="ECO:0000313" key="3">
    <source>
        <dbReference type="Proteomes" id="UP000198282"/>
    </source>
</evidence>
<dbReference type="Pfam" id="PF13374">
    <property type="entry name" value="TPR_10"/>
    <property type="match status" value="1"/>
</dbReference>
<name>A0A239NZE2_9ACTN</name>
<proteinExistence type="predicted"/>
<dbReference type="PANTHER" id="PTHR46082">
    <property type="entry name" value="ATP/GTP-BINDING PROTEIN-RELATED"/>
    <property type="match status" value="1"/>
</dbReference>
<evidence type="ECO:0000313" key="2">
    <source>
        <dbReference type="EMBL" id="SNT60261.1"/>
    </source>
</evidence>